<keyword evidence="3" id="KW-1185">Reference proteome</keyword>
<gene>
    <name evidence="2" type="ORF">FWILDA_LOCUS1621</name>
</gene>
<dbReference type="Proteomes" id="UP001153678">
    <property type="component" value="Unassembled WGS sequence"/>
</dbReference>
<proteinExistence type="predicted"/>
<sequence length="509" mass="57352">MTLSNLFRNLNNLIKSNSLSQNFRKYSSKDSKKLLTTLSAHHTSAKEAIDSLICSSTKEYDICLVFASRTYEPKDIEIIPQYLHSKLKPKFLGGCVVDKIYGNNNNNGHGISLLLGNRKKNDTRFDGFSINIEGSKRHQYKSNSVGRWKNLDDFKDKNGEFSNLFDIKKFQSISSVPNEFDLPEELNRLKNNNISPDLILLASDSEPYQFLESLDHHFPTTKKIGIIGTSTPFLTGRPFSLFHNNSVLSRGIIGVAITDKSFKNQLQVDHPSLNAVGDPLRITSCRGNIILELDGTNPTRLLLNRLQSGDDKRILSKETEFYLGLYDHNDKDNQLNESNLMINKISSGDPVRGNMAVDTTMDLKEGQFVKFFYRKKEFDATLLKNQLEDDVEIKIAMSTLDRDNLDPIAISNLLKNNNKNIFGAIGENGIIIGKGKNVNNGITWVCDIPYSTALLSKYTNIPVLERNRKIIIDTDTLTQHLELVPNEIKMQTANCLHCPFDISPITGTN</sequence>
<feature type="domain" description="FIST" evidence="1">
    <location>
        <begin position="62"/>
        <end position="295"/>
    </location>
</feature>
<organism evidence="2 3">
    <name type="scientific">Funneliformis geosporum</name>
    <dbReference type="NCBI Taxonomy" id="1117311"/>
    <lineage>
        <taxon>Eukaryota</taxon>
        <taxon>Fungi</taxon>
        <taxon>Fungi incertae sedis</taxon>
        <taxon>Mucoromycota</taxon>
        <taxon>Glomeromycotina</taxon>
        <taxon>Glomeromycetes</taxon>
        <taxon>Glomerales</taxon>
        <taxon>Glomeraceae</taxon>
        <taxon>Funneliformis</taxon>
    </lineage>
</organism>
<reference evidence="2" key="1">
    <citation type="submission" date="2022-08" db="EMBL/GenBank/DDBJ databases">
        <authorList>
            <person name="Kallberg Y."/>
            <person name="Tangrot J."/>
            <person name="Rosling A."/>
        </authorList>
    </citation>
    <scope>NUCLEOTIDE SEQUENCE</scope>
    <source>
        <strain evidence="2">Wild A</strain>
    </source>
</reference>
<evidence type="ECO:0000313" key="2">
    <source>
        <dbReference type="EMBL" id="CAI2164543.1"/>
    </source>
</evidence>
<name>A0A9W4SD03_9GLOM</name>
<protein>
    <submittedName>
        <fullName evidence="2">18860_t:CDS:1</fullName>
    </submittedName>
</protein>
<accession>A0A9W4SD03</accession>
<dbReference type="OrthoDB" id="10251508at2759"/>
<evidence type="ECO:0000259" key="1">
    <source>
        <dbReference type="Pfam" id="PF08495"/>
    </source>
</evidence>
<dbReference type="AlphaFoldDB" id="A0A9W4SD03"/>
<dbReference type="EMBL" id="CAMKVN010000162">
    <property type="protein sequence ID" value="CAI2164543.1"/>
    <property type="molecule type" value="Genomic_DNA"/>
</dbReference>
<comment type="caution">
    <text evidence="2">The sequence shown here is derived from an EMBL/GenBank/DDBJ whole genome shotgun (WGS) entry which is preliminary data.</text>
</comment>
<evidence type="ECO:0000313" key="3">
    <source>
        <dbReference type="Proteomes" id="UP001153678"/>
    </source>
</evidence>
<dbReference type="InterPro" id="IPR013702">
    <property type="entry name" value="FIST_domain_N"/>
</dbReference>
<dbReference type="Pfam" id="PF08495">
    <property type="entry name" value="FIST"/>
    <property type="match status" value="1"/>
</dbReference>